<gene>
    <name evidence="1" type="ORF">LV89_01988</name>
</gene>
<sequence>MIQLNTYFTDEDISKYLRTDKTFTVKNVEIHLKDALRNYIYPALSEAFTDTLMTTPVVAIDDLLKSAVINFAAESFYDMLPVNASNTGAWEHNTEEQKPIRLEVLDTARESRIKAGHRNLDDLLKYLEGHLGDFANWVATQEYQVFNSFRIKTTSEFNGFCNIRNSRGVMLCLQSSMLQTEMLYISSIAQKLDALNLSDALLLQSENLLKTAFANYAYSLGVWDLANTYGYDTIVSINNTSSNRQKGFANAVMAMLERIEKQKASIAQSAINLLEKIIEDNTIVEIEDVTPYQNSKLSTVFNF</sequence>
<evidence type="ECO:0000313" key="2">
    <source>
        <dbReference type="Proteomes" id="UP000245489"/>
    </source>
</evidence>
<reference evidence="1 2" key="1">
    <citation type="submission" date="2018-05" db="EMBL/GenBank/DDBJ databases">
        <title>Genomic Encyclopedia of Archaeal and Bacterial Type Strains, Phase II (KMG-II): from individual species to whole genera.</title>
        <authorList>
            <person name="Goeker M."/>
        </authorList>
    </citation>
    <scope>NUCLEOTIDE SEQUENCE [LARGE SCALE GENOMIC DNA]</scope>
    <source>
        <strain evidence="1 2">DSM 22214</strain>
    </source>
</reference>
<organism evidence="1 2">
    <name type="scientific">Arcicella aurantiaca</name>
    <dbReference type="NCBI Taxonomy" id="591202"/>
    <lineage>
        <taxon>Bacteria</taxon>
        <taxon>Pseudomonadati</taxon>
        <taxon>Bacteroidota</taxon>
        <taxon>Cytophagia</taxon>
        <taxon>Cytophagales</taxon>
        <taxon>Flectobacillaceae</taxon>
        <taxon>Arcicella</taxon>
    </lineage>
</organism>
<evidence type="ECO:0000313" key="1">
    <source>
        <dbReference type="EMBL" id="PWK27173.1"/>
    </source>
</evidence>
<comment type="caution">
    <text evidence="1">The sequence shown here is derived from an EMBL/GenBank/DDBJ whole genome shotgun (WGS) entry which is preliminary data.</text>
</comment>
<proteinExistence type="predicted"/>
<name>A0A316E8T7_9BACT</name>
<dbReference type="Proteomes" id="UP000245489">
    <property type="component" value="Unassembled WGS sequence"/>
</dbReference>
<keyword evidence="2" id="KW-1185">Reference proteome</keyword>
<dbReference type="Pfam" id="PF20459">
    <property type="entry name" value="DUF6712"/>
    <property type="match status" value="1"/>
</dbReference>
<accession>A0A316E8T7</accession>
<dbReference type="AlphaFoldDB" id="A0A316E8T7"/>
<dbReference type="InterPro" id="IPR046558">
    <property type="entry name" value="DUF6712"/>
</dbReference>
<dbReference type="RefSeq" id="WP_109742737.1">
    <property type="nucleotide sequence ID" value="NZ_QGGO01000008.1"/>
</dbReference>
<dbReference type="EMBL" id="QGGO01000008">
    <property type="protein sequence ID" value="PWK27173.1"/>
    <property type="molecule type" value="Genomic_DNA"/>
</dbReference>
<protein>
    <submittedName>
        <fullName evidence="1">Uncharacterized protein</fullName>
    </submittedName>
</protein>